<feature type="transmembrane region" description="Helical" evidence="1">
    <location>
        <begin position="175"/>
        <end position="192"/>
    </location>
</feature>
<keyword evidence="1" id="KW-0812">Transmembrane</keyword>
<feature type="transmembrane region" description="Helical" evidence="1">
    <location>
        <begin position="98"/>
        <end position="120"/>
    </location>
</feature>
<proteinExistence type="predicted"/>
<keyword evidence="1" id="KW-0472">Membrane</keyword>
<feature type="transmembrane region" description="Helical" evidence="1">
    <location>
        <begin position="151"/>
        <end position="169"/>
    </location>
</feature>
<dbReference type="EMBL" id="CP023315">
    <property type="protein sequence ID" value="ATC33499.1"/>
    <property type="molecule type" value="Genomic_DNA"/>
</dbReference>
<gene>
    <name evidence="2" type="ORF">CA606_14825</name>
</gene>
<feature type="transmembrane region" description="Helical" evidence="1">
    <location>
        <begin position="126"/>
        <end position="146"/>
    </location>
</feature>
<evidence type="ECO:0000313" key="2">
    <source>
        <dbReference type="EMBL" id="ATC33499.1"/>
    </source>
</evidence>
<feature type="transmembrane region" description="Helical" evidence="1">
    <location>
        <begin position="38"/>
        <end position="60"/>
    </location>
</feature>
<keyword evidence="1" id="KW-1133">Transmembrane helix</keyword>
<dbReference type="Proteomes" id="UP000217311">
    <property type="component" value="Chromosome"/>
</dbReference>
<dbReference type="AlphaFoldDB" id="A0A290MNE1"/>
<evidence type="ECO:0000256" key="1">
    <source>
        <dbReference type="SAM" id="Phobius"/>
    </source>
</evidence>
<accession>A0A290MNE1</accession>
<evidence type="ECO:0000313" key="3">
    <source>
        <dbReference type="Proteomes" id="UP000217311"/>
    </source>
</evidence>
<sequence length="194" mass="20981">MRLNREGLMTISRNDAAAALSDIENTQRRGMTLRGYRVGGPILMMWSLIWATGYLTMGLAPPELWLPVWLGLDVVGVAGALLLARAGKPAGAGAPPGMTWRLLGGSLALMIFALSVFWVMKPTEPAAAMAFPGLLIGVIYAVVGFWAAPRYAVIGALMFGLTLVGYVLFRPWLPFWMAAASGALFLSGVWLWRR</sequence>
<organism evidence="2 3">
    <name type="scientific">Caulobacter vibrioides</name>
    <name type="common">Caulobacter crescentus</name>
    <dbReference type="NCBI Taxonomy" id="155892"/>
    <lineage>
        <taxon>Bacteria</taxon>
        <taxon>Pseudomonadati</taxon>
        <taxon>Pseudomonadota</taxon>
        <taxon>Alphaproteobacteria</taxon>
        <taxon>Caulobacterales</taxon>
        <taxon>Caulobacteraceae</taxon>
        <taxon>Caulobacter</taxon>
    </lineage>
</organism>
<name>A0A290MNE1_CAUVI</name>
<feature type="transmembrane region" description="Helical" evidence="1">
    <location>
        <begin position="66"/>
        <end position="86"/>
    </location>
</feature>
<reference evidence="3" key="1">
    <citation type="submission" date="2017-09" db="EMBL/GenBank/DDBJ databases">
        <title>Genome evolution observed in wild isolates of Caulobacter crescentus.</title>
        <authorList>
            <person name="Ely B."/>
            <person name="Wilson K."/>
            <person name="Scott D."/>
        </authorList>
    </citation>
    <scope>NUCLEOTIDE SEQUENCE [LARGE SCALE GENOMIC DNA]</scope>
    <source>
        <strain evidence="3">CB13b1a</strain>
    </source>
</reference>
<protein>
    <submittedName>
        <fullName evidence="2">Uncharacterized protein</fullName>
    </submittedName>
</protein>
<dbReference type="RefSeq" id="WP_096052873.1">
    <property type="nucleotide sequence ID" value="NZ_CP023315.3"/>
</dbReference>